<dbReference type="EMBL" id="JBBJCI010000018">
    <property type="protein sequence ID" value="KAK7254763.1"/>
    <property type="molecule type" value="Genomic_DNA"/>
</dbReference>
<dbReference type="PANTHER" id="PTHR43669">
    <property type="entry name" value="5-KETO-D-GLUCONATE 5-REDUCTASE"/>
    <property type="match status" value="1"/>
</dbReference>
<dbReference type="PANTHER" id="PTHR43669:SF3">
    <property type="entry name" value="ALCOHOL DEHYDROGENASE, PUTATIVE (AFU_ORTHOLOGUE AFUA_3G03445)-RELATED"/>
    <property type="match status" value="1"/>
</dbReference>
<evidence type="ECO:0000256" key="1">
    <source>
        <dbReference type="ARBA" id="ARBA00006484"/>
    </source>
</evidence>
<organism evidence="3 4">
    <name type="scientific">Aureococcus anophagefferens</name>
    <name type="common">Harmful bloom alga</name>
    <dbReference type="NCBI Taxonomy" id="44056"/>
    <lineage>
        <taxon>Eukaryota</taxon>
        <taxon>Sar</taxon>
        <taxon>Stramenopiles</taxon>
        <taxon>Ochrophyta</taxon>
        <taxon>Pelagophyceae</taxon>
        <taxon>Pelagomonadales</taxon>
        <taxon>Pelagomonadaceae</taxon>
        <taxon>Aureococcus</taxon>
    </lineage>
</organism>
<evidence type="ECO:0000313" key="3">
    <source>
        <dbReference type="EMBL" id="KAK7254763.1"/>
    </source>
</evidence>
<dbReference type="CDD" id="cd05233">
    <property type="entry name" value="SDR_c"/>
    <property type="match status" value="1"/>
</dbReference>
<sequence length="154" mass="16018">MLTLRRVGSIGVAAVSATLNFSSCEEKQPRFAGKTIVITGGGGAFGRVGAKYFAKEGANVVLVDVNRKALDEAMATLPGANVEAVACDVRDADSVAAVVRTAQKFGGVDLLWNNAGYQGQMKPLLEYSAKDVQLVMDINVVGGFNVLQAPPSTG</sequence>
<accession>A0ABR1GFW4</accession>
<name>A0ABR1GFW4_AURAN</name>
<comment type="similarity">
    <text evidence="1">Belongs to the short-chain dehydrogenases/reductases (SDR) family.</text>
</comment>
<dbReference type="InterPro" id="IPR002347">
    <property type="entry name" value="SDR_fam"/>
</dbReference>
<reference evidence="3 4" key="1">
    <citation type="submission" date="2024-03" db="EMBL/GenBank/DDBJ databases">
        <title>Aureococcus anophagefferens CCMP1851 and Kratosvirus quantuckense: Draft genome of a second virus-susceptible host strain in the model system.</title>
        <authorList>
            <person name="Chase E."/>
            <person name="Truchon A.R."/>
            <person name="Schepens W."/>
            <person name="Wilhelm S.W."/>
        </authorList>
    </citation>
    <scope>NUCLEOTIDE SEQUENCE [LARGE SCALE GENOMIC DNA]</scope>
    <source>
        <strain evidence="3 4">CCMP1851</strain>
    </source>
</reference>
<comment type="caution">
    <text evidence="3">The sequence shown here is derived from an EMBL/GenBank/DDBJ whole genome shotgun (WGS) entry which is preliminary data.</text>
</comment>
<proteinExistence type="inferred from homology"/>
<keyword evidence="4" id="KW-1185">Reference proteome</keyword>
<dbReference type="SUPFAM" id="SSF51735">
    <property type="entry name" value="NAD(P)-binding Rossmann-fold domains"/>
    <property type="match status" value="1"/>
</dbReference>
<dbReference type="Gene3D" id="3.40.50.720">
    <property type="entry name" value="NAD(P)-binding Rossmann-like Domain"/>
    <property type="match status" value="1"/>
</dbReference>
<gene>
    <name evidence="3" type="ORF">SO694_00131077</name>
</gene>
<dbReference type="InterPro" id="IPR036291">
    <property type="entry name" value="NAD(P)-bd_dom_sf"/>
</dbReference>
<keyword evidence="2" id="KW-0560">Oxidoreductase</keyword>
<evidence type="ECO:0000313" key="4">
    <source>
        <dbReference type="Proteomes" id="UP001363151"/>
    </source>
</evidence>
<evidence type="ECO:0000256" key="2">
    <source>
        <dbReference type="ARBA" id="ARBA00023002"/>
    </source>
</evidence>
<dbReference type="Pfam" id="PF00106">
    <property type="entry name" value="adh_short"/>
    <property type="match status" value="1"/>
</dbReference>
<dbReference type="Proteomes" id="UP001363151">
    <property type="component" value="Unassembled WGS sequence"/>
</dbReference>
<protein>
    <submittedName>
        <fullName evidence="3">Short chain dehydrogenase</fullName>
    </submittedName>
</protein>